<dbReference type="AlphaFoldDB" id="A0A6N7QAP8"/>
<accession>A0A6N7QAP8</accession>
<gene>
    <name evidence="1" type="ORF">GIY21_07215</name>
    <name evidence="2" type="ORF">GIY22_07210</name>
</gene>
<dbReference type="EMBL" id="WJPN01000004">
    <property type="protein sequence ID" value="MRH00081.1"/>
    <property type="molecule type" value="Genomic_DNA"/>
</dbReference>
<reference evidence="2" key="2">
    <citation type="journal article" date="2020" name="Plant Dis.">
        <title>A Grain Rot of Rice in Iran Caused by a Xanthomonas Strain Closely Related to X. sacchari.</title>
        <authorList>
            <person name="Mirghasempour S.A."/>
            <person name="Huang S."/>
            <person name="Studholme D.J."/>
            <person name="Brady C.L."/>
        </authorList>
    </citation>
    <scope>NUCLEOTIDE SEQUENCE</scope>
    <source>
        <strain evidence="2">SAM114</strain>
    </source>
</reference>
<name>A0A6N7QAP8_9XANT</name>
<evidence type="ECO:0000313" key="1">
    <source>
        <dbReference type="EMBL" id="MRH00081.1"/>
    </source>
</evidence>
<sequence length="250" mass="27835">MPSPTPARLIDPSNRVFGTIDIKNYRFVGEQLPSTYYMSGTGPFVRLRPLHRSGFAIYERPTRVVGLYVGDWDRDDTFAQNIQNVALYRELGASAADIAASIERLKLVARRTDEIIQQNTAQPLELNDAVVFVNEGALAGTVWGGDKQKTGNVYKPLKVVDATGPSRKAHAGHAFATREAVERFYADYYPHVLGQLMLLGQAQQSFVSQAPNGDEVVTVINTDTGYFPQSEFPTRASQLQFLLQQFMRFA</sequence>
<dbReference type="Proteomes" id="UP000437931">
    <property type="component" value="Unassembled WGS sequence"/>
</dbReference>
<protein>
    <submittedName>
        <fullName evidence="1">Uncharacterized protein</fullName>
    </submittedName>
</protein>
<keyword evidence="3" id="KW-1185">Reference proteome</keyword>
<comment type="caution">
    <text evidence="1">The sequence shown here is derived from an EMBL/GenBank/DDBJ whole genome shotgun (WGS) entry which is preliminary data.</text>
</comment>
<reference evidence="3 4" key="1">
    <citation type="submission" date="2019-11" db="EMBL/GenBank/DDBJ databases">
        <title>First report of rice panicle blight caused by Xanthomonas sp. in Iran.</title>
        <authorList>
            <person name="Mirghasempour S.A."/>
            <person name="Huang S."/>
            <person name="Brady C.L."/>
            <person name="Studholme D.J."/>
        </authorList>
    </citation>
    <scope>NUCLEOTIDE SEQUENCE [LARGE SCALE GENOMIC DNA]</scope>
    <source>
        <strain evidence="1 4">ASD011</strain>
        <strain evidence="3">SAM114</strain>
    </source>
</reference>
<evidence type="ECO:0000313" key="3">
    <source>
        <dbReference type="Proteomes" id="UP000437931"/>
    </source>
</evidence>
<proteinExistence type="predicted"/>
<evidence type="ECO:0000313" key="2">
    <source>
        <dbReference type="EMBL" id="MRH74413.1"/>
    </source>
</evidence>
<dbReference type="Proteomes" id="UP000439314">
    <property type="component" value="Unassembled WGS sequence"/>
</dbReference>
<dbReference type="EMBL" id="WJPM01000004">
    <property type="protein sequence ID" value="MRH74413.1"/>
    <property type="molecule type" value="Genomic_DNA"/>
</dbReference>
<organism evidence="1 4">
    <name type="scientific">Xanthomonas sontii</name>
    <dbReference type="NCBI Taxonomy" id="2650745"/>
    <lineage>
        <taxon>Bacteria</taxon>
        <taxon>Pseudomonadati</taxon>
        <taxon>Pseudomonadota</taxon>
        <taxon>Gammaproteobacteria</taxon>
        <taxon>Lysobacterales</taxon>
        <taxon>Lysobacteraceae</taxon>
        <taxon>Xanthomonas</taxon>
    </lineage>
</organism>
<evidence type="ECO:0000313" key="4">
    <source>
        <dbReference type="Proteomes" id="UP000439314"/>
    </source>
</evidence>